<keyword evidence="4" id="KW-0964">Secreted</keyword>
<evidence type="ECO:0000313" key="12">
    <source>
        <dbReference type="EMBL" id="KAJ8794854.1"/>
    </source>
</evidence>
<dbReference type="PANTHER" id="PTHR11437:SF20">
    <property type="entry name" value="INACTIVE RIBONUCLEASE-LIKE PROTEIN 12-RELATED"/>
    <property type="match status" value="1"/>
</dbReference>
<dbReference type="GO" id="GO:0007338">
    <property type="term" value="P:single fertilization"/>
    <property type="evidence" value="ECO:0007669"/>
    <property type="project" value="UniProtKB-KW"/>
</dbReference>
<dbReference type="InterPro" id="IPR023412">
    <property type="entry name" value="RNaseA_domain"/>
</dbReference>
<protein>
    <recommendedName>
        <fullName evidence="3">Inactive ribonuclease-like protein 10</fullName>
    </recommendedName>
    <alternativeName>
        <fullName evidence="8">Protein Train A</fullName>
    </alternativeName>
</protein>
<dbReference type="AlphaFoldDB" id="A0AB34HWN7"/>
<dbReference type="InterPro" id="IPR036816">
    <property type="entry name" value="RNaseA-like_dom_sf"/>
</dbReference>
<name>A0AB34HWN7_ESCRO</name>
<reference evidence="12 13" key="1">
    <citation type="submission" date="2022-11" db="EMBL/GenBank/DDBJ databases">
        <title>Whole genome sequence of Eschrichtius robustus ER-17-0199.</title>
        <authorList>
            <person name="Bruniche-Olsen A."/>
            <person name="Black A.N."/>
            <person name="Fields C.J."/>
            <person name="Walden K."/>
            <person name="Dewoody J.A."/>
        </authorList>
    </citation>
    <scope>NUCLEOTIDE SEQUENCE [LARGE SCALE GENOMIC DNA]</scope>
    <source>
        <strain evidence="12">ER-17-0199</strain>
        <tissue evidence="12">Blubber</tissue>
    </source>
</reference>
<feature type="compositionally biased region" description="Low complexity" evidence="9">
    <location>
        <begin position="68"/>
        <end position="77"/>
    </location>
</feature>
<comment type="caution">
    <text evidence="12">The sequence shown here is derived from an EMBL/GenBank/DDBJ whole genome shotgun (WGS) entry which is preliminary data.</text>
</comment>
<keyword evidence="6" id="KW-0278">Fertilization</keyword>
<feature type="region of interest" description="Disordered" evidence="9">
    <location>
        <begin position="68"/>
        <end position="131"/>
    </location>
</feature>
<evidence type="ECO:0000256" key="8">
    <source>
        <dbReference type="ARBA" id="ARBA00083639"/>
    </source>
</evidence>
<evidence type="ECO:0000256" key="2">
    <source>
        <dbReference type="ARBA" id="ARBA00005600"/>
    </source>
</evidence>
<feature type="domain" description="Ribonuclease A-domain" evidence="11">
    <location>
        <begin position="194"/>
        <end position="314"/>
    </location>
</feature>
<evidence type="ECO:0000256" key="4">
    <source>
        <dbReference type="ARBA" id="ARBA00022525"/>
    </source>
</evidence>
<evidence type="ECO:0000256" key="10">
    <source>
        <dbReference type="SAM" id="Phobius"/>
    </source>
</evidence>
<dbReference type="SUPFAM" id="SSF54076">
    <property type="entry name" value="RNase A-like"/>
    <property type="match status" value="1"/>
</dbReference>
<organism evidence="12 13">
    <name type="scientific">Eschrichtius robustus</name>
    <name type="common">California gray whale</name>
    <name type="synonym">Eschrichtius gibbosus</name>
    <dbReference type="NCBI Taxonomy" id="9764"/>
    <lineage>
        <taxon>Eukaryota</taxon>
        <taxon>Metazoa</taxon>
        <taxon>Chordata</taxon>
        <taxon>Craniata</taxon>
        <taxon>Vertebrata</taxon>
        <taxon>Euteleostomi</taxon>
        <taxon>Mammalia</taxon>
        <taxon>Eutheria</taxon>
        <taxon>Laurasiatheria</taxon>
        <taxon>Artiodactyla</taxon>
        <taxon>Whippomorpha</taxon>
        <taxon>Cetacea</taxon>
        <taxon>Mysticeti</taxon>
        <taxon>Eschrichtiidae</taxon>
        <taxon>Eschrichtius</taxon>
    </lineage>
</organism>
<comment type="subcellular location">
    <subcellularLocation>
        <location evidence="1">Secreted</location>
    </subcellularLocation>
</comment>
<dbReference type="InterPro" id="IPR001427">
    <property type="entry name" value="RNaseA"/>
</dbReference>
<dbReference type="EMBL" id="JAIQCJ010000676">
    <property type="protein sequence ID" value="KAJ8794854.1"/>
    <property type="molecule type" value="Genomic_DNA"/>
</dbReference>
<evidence type="ECO:0000313" key="13">
    <source>
        <dbReference type="Proteomes" id="UP001159641"/>
    </source>
</evidence>
<keyword evidence="10" id="KW-0812">Transmembrane</keyword>
<feature type="compositionally biased region" description="Polar residues" evidence="9">
    <location>
        <begin position="90"/>
        <end position="99"/>
    </location>
</feature>
<proteinExistence type="inferred from homology"/>
<dbReference type="SMART" id="SM00092">
    <property type="entry name" value="RNAse_Pc"/>
    <property type="match status" value="1"/>
</dbReference>
<evidence type="ECO:0000256" key="1">
    <source>
        <dbReference type="ARBA" id="ARBA00004613"/>
    </source>
</evidence>
<dbReference type="CDD" id="cd00163">
    <property type="entry name" value="RNase_A"/>
    <property type="match status" value="1"/>
</dbReference>
<evidence type="ECO:0000259" key="11">
    <source>
        <dbReference type="SMART" id="SM00092"/>
    </source>
</evidence>
<evidence type="ECO:0000256" key="9">
    <source>
        <dbReference type="SAM" id="MobiDB-lite"/>
    </source>
</evidence>
<keyword evidence="10" id="KW-0472">Membrane</keyword>
<accession>A0AB34HWN7</accession>
<keyword evidence="5" id="KW-0732">Signal</keyword>
<dbReference type="PANTHER" id="PTHR11437">
    <property type="entry name" value="RIBONUCLEASE"/>
    <property type="match status" value="1"/>
</dbReference>
<evidence type="ECO:0000256" key="3">
    <source>
        <dbReference type="ARBA" id="ARBA00021355"/>
    </source>
</evidence>
<sequence>MERVVLHKRRESRETRQPLLALTGTERLPEPGIGGHPGESGPSRTSGGLSMEGATRRELSLLEMLSLGSCGEKAPGSSRRKRGSSPGASHNPQFSSTVSLGAHRVLGPPQVSKCNDVSRQRKPGLPPSVKPNIPGPLGVCVGVRESPESRILDTEGNKEHGGVRAKDVNDLIPLMVLMVILFLLLLFWENELNEEVRAATLDQLHVDYPQSDVPVRYCNHMIIQRLIKEPNNTCKKEHVFVHERPRNINSVCNSLRKVACQNHSTILCFQSETKFKMTVCKLIEGTRYPACSYHISLTEGFIVVTCDDMGPVNIQRYDE</sequence>
<feature type="transmembrane region" description="Helical" evidence="10">
    <location>
        <begin position="171"/>
        <end position="188"/>
    </location>
</feature>
<dbReference type="GO" id="GO:0050830">
    <property type="term" value="P:defense response to Gram-positive bacterium"/>
    <property type="evidence" value="ECO:0007669"/>
    <property type="project" value="TreeGrafter"/>
</dbReference>
<dbReference type="Gene3D" id="3.10.130.10">
    <property type="entry name" value="Ribonuclease A-like domain"/>
    <property type="match status" value="1"/>
</dbReference>
<evidence type="ECO:0000256" key="5">
    <source>
        <dbReference type="ARBA" id="ARBA00022729"/>
    </source>
</evidence>
<comment type="function">
    <text evidence="7">Secreted proximal epididymal protein required for post-testicular sperm maturation and male fertility. May be involved in sperm adhesion to the egg zona pellucida. Does not have ribonuclease activity.</text>
</comment>
<dbReference type="GO" id="GO:0004540">
    <property type="term" value="F:RNA nuclease activity"/>
    <property type="evidence" value="ECO:0007669"/>
    <property type="project" value="TreeGrafter"/>
</dbReference>
<comment type="similarity">
    <text evidence="2">Belongs to the pancreatic ribonuclease family.</text>
</comment>
<dbReference type="Pfam" id="PF00074">
    <property type="entry name" value="RnaseA"/>
    <property type="match status" value="1"/>
</dbReference>
<keyword evidence="10" id="KW-1133">Transmembrane helix</keyword>
<dbReference type="PRINTS" id="PR00794">
    <property type="entry name" value="RIBONUCLEASE"/>
</dbReference>
<dbReference type="GO" id="GO:0005576">
    <property type="term" value="C:extracellular region"/>
    <property type="evidence" value="ECO:0007669"/>
    <property type="project" value="UniProtKB-SubCell"/>
</dbReference>
<dbReference type="FunFam" id="3.10.130.10:FF:000002">
    <property type="entry name" value="Inactive ribonuclease-like protein 10"/>
    <property type="match status" value="1"/>
</dbReference>
<gene>
    <name evidence="12" type="ORF">J1605_002897</name>
</gene>
<dbReference type="GO" id="GO:0003676">
    <property type="term" value="F:nucleic acid binding"/>
    <property type="evidence" value="ECO:0007669"/>
    <property type="project" value="InterPro"/>
</dbReference>
<keyword evidence="13" id="KW-1185">Reference proteome</keyword>
<feature type="region of interest" description="Disordered" evidence="9">
    <location>
        <begin position="1"/>
        <end position="51"/>
    </location>
</feature>
<feature type="compositionally biased region" description="Basic and acidic residues" evidence="9">
    <location>
        <begin position="1"/>
        <end position="16"/>
    </location>
</feature>
<evidence type="ECO:0000256" key="6">
    <source>
        <dbReference type="ARBA" id="ARBA00023279"/>
    </source>
</evidence>
<evidence type="ECO:0000256" key="7">
    <source>
        <dbReference type="ARBA" id="ARBA00045197"/>
    </source>
</evidence>
<dbReference type="Proteomes" id="UP001159641">
    <property type="component" value="Unassembled WGS sequence"/>
</dbReference>